<feature type="region of interest" description="Disordered" evidence="1">
    <location>
        <begin position="1"/>
        <end position="31"/>
    </location>
</feature>
<comment type="caution">
    <text evidence="2">The sequence shown here is derived from an EMBL/GenBank/DDBJ whole genome shotgun (WGS) entry which is preliminary data.</text>
</comment>
<name>A0A8J3ELT0_9BACL</name>
<dbReference type="Proteomes" id="UP000656813">
    <property type="component" value="Unassembled WGS sequence"/>
</dbReference>
<feature type="region of interest" description="Disordered" evidence="1">
    <location>
        <begin position="46"/>
        <end position="66"/>
    </location>
</feature>
<organism evidence="2 3">
    <name type="scientific">Pullulanibacillus pueri</name>
    <dbReference type="NCBI Taxonomy" id="1437324"/>
    <lineage>
        <taxon>Bacteria</taxon>
        <taxon>Bacillati</taxon>
        <taxon>Bacillota</taxon>
        <taxon>Bacilli</taxon>
        <taxon>Bacillales</taxon>
        <taxon>Sporolactobacillaceae</taxon>
        <taxon>Pullulanibacillus</taxon>
    </lineage>
</organism>
<reference evidence="2" key="2">
    <citation type="submission" date="2020-09" db="EMBL/GenBank/DDBJ databases">
        <authorList>
            <person name="Sun Q."/>
            <person name="Zhou Y."/>
        </authorList>
    </citation>
    <scope>NUCLEOTIDE SEQUENCE</scope>
    <source>
        <strain evidence="2">CGMCC 1.12777</strain>
    </source>
</reference>
<evidence type="ECO:0000313" key="3">
    <source>
        <dbReference type="Proteomes" id="UP000656813"/>
    </source>
</evidence>
<reference evidence="2" key="1">
    <citation type="journal article" date="2014" name="Int. J. Syst. Evol. Microbiol.">
        <title>Complete genome sequence of Corynebacterium casei LMG S-19264T (=DSM 44701T), isolated from a smear-ripened cheese.</title>
        <authorList>
            <consortium name="US DOE Joint Genome Institute (JGI-PGF)"/>
            <person name="Walter F."/>
            <person name="Albersmeier A."/>
            <person name="Kalinowski J."/>
            <person name="Ruckert C."/>
        </authorList>
    </citation>
    <scope>NUCLEOTIDE SEQUENCE</scope>
    <source>
        <strain evidence="2">CGMCC 1.12777</strain>
    </source>
</reference>
<gene>
    <name evidence="2" type="ORF">GCM10007096_21490</name>
</gene>
<protein>
    <submittedName>
        <fullName evidence="2">Uncharacterized protein</fullName>
    </submittedName>
</protein>
<sequence length="66" mass="7751">MCKKSPQGQKLQSVRVSKSKEIKEAKERDPECTPYMRIERLQLTQRSAAQRKPQAPNTVVKLVRRW</sequence>
<keyword evidence="3" id="KW-1185">Reference proteome</keyword>
<feature type="compositionally biased region" description="Polar residues" evidence="1">
    <location>
        <begin position="1"/>
        <end position="16"/>
    </location>
</feature>
<dbReference type="EMBL" id="BMFV01000015">
    <property type="protein sequence ID" value="GGH82305.1"/>
    <property type="molecule type" value="Genomic_DNA"/>
</dbReference>
<evidence type="ECO:0000256" key="1">
    <source>
        <dbReference type="SAM" id="MobiDB-lite"/>
    </source>
</evidence>
<evidence type="ECO:0000313" key="2">
    <source>
        <dbReference type="EMBL" id="GGH82305.1"/>
    </source>
</evidence>
<accession>A0A8J3ELT0</accession>
<proteinExistence type="predicted"/>
<dbReference type="AlphaFoldDB" id="A0A8J3ELT0"/>
<feature type="compositionally biased region" description="Basic and acidic residues" evidence="1">
    <location>
        <begin position="18"/>
        <end position="31"/>
    </location>
</feature>